<dbReference type="PANTHER" id="PTHR11669">
    <property type="entry name" value="REPLICATION FACTOR C / DNA POLYMERASE III GAMMA-TAU SUBUNIT"/>
    <property type="match status" value="1"/>
</dbReference>
<dbReference type="Pfam" id="PF13177">
    <property type="entry name" value="DNA_pol3_delta2"/>
    <property type="match status" value="1"/>
</dbReference>
<feature type="compositionally biased region" description="Basic and acidic residues" evidence="1">
    <location>
        <begin position="1"/>
        <end position="13"/>
    </location>
</feature>
<keyword evidence="2" id="KW-0548">Nucleotidyltransferase</keyword>
<dbReference type="NCBIfam" id="NF006586">
    <property type="entry name" value="PRK09112.1"/>
    <property type="match status" value="1"/>
</dbReference>
<organism evidence="2 3">
    <name type="scientific">Chelativorans intermedius</name>
    <dbReference type="NCBI Taxonomy" id="515947"/>
    <lineage>
        <taxon>Bacteria</taxon>
        <taxon>Pseudomonadati</taxon>
        <taxon>Pseudomonadota</taxon>
        <taxon>Alphaproteobacteria</taxon>
        <taxon>Hyphomicrobiales</taxon>
        <taxon>Phyllobacteriaceae</taxon>
        <taxon>Chelativorans</taxon>
    </lineage>
</organism>
<accession>A0ABV6D737</accession>
<evidence type="ECO:0000256" key="1">
    <source>
        <dbReference type="SAM" id="MobiDB-lite"/>
    </source>
</evidence>
<dbReference type="Proteomes" id="UP001589755">
    <property type="component" value="Unassembled WGS sequence"/>
</dbReference>
<proteinExistence type="predicted"/>
<reference evidence="2 3" key="1">
    <citation type="submission" date="2024-09" db="EMBL/GenBank/DDBJ databases">
        <authorList>
            <person name="Sun Q."/>
            <person name="Mori K."/>
        </authorList>
    </citation>
    <scope>NUCLEOTIDE SEQUENCE [LARGE SCALE GENOMIC DNA]</scope>
    <source>
        <strain evidence="2 3">CCM 8543</strain>
    </source>
</reference>
<dbReference type="EMBL" id="JBHLXD010000011">
    <property type="protein sequence ID" value="MFC0208440.1"/>
    <property type="molecule type" value="Genomic_DNA"/>
</dbReference>
<dbReference type="NCBIfam" id="NF005677">
    <property type="entry name" value="PRK07471.1"/>
    <property type="match status" value="1"/>
</dbReference>
<dbReference type="NCBIfam" id="TIGR00678">
    <property type="entry name" value="holB"/>
    <property type="match status" value="1"/>
</dbReference>
<dbReference type="RefSeq" id="WP_261521571.1">
    <property type="nucleotide sequence ID" value="NZ_JAODNW010000019.1"/>
</dbReference>
<dbReference type="GO" id="GO:0003887">
    <property type="term" value="F:DNA-directed DNA polymerase activity"/>
    <property type="evidence" value="ECO:0007669"/>
    <property type="project" value="UniProtKB-EC"/>
</dbReference>
<evidence type="ECO:0000313" key="2">
    <source>
        <dbReference type="EMBL" id="MFC0208440.1"/>
    </source>
</evidence>
<comment type="caution">
    <text evidence="2">The sequence shown here is derived from an EMBL/GenBank/DDBJ whole genome shotgun (WGS) entry which is preliminary data.</text>
</comment>
<keyword evidence="2" id="KW-0808">Transferase</keyword>
<dbReference type="InterPro" id="IPR050238">
    <property type="entry name" value="DNA_Rep/Repair_Clamp_Loader"/>
</dbReference>
<keyword evidence="3" id="KW-1185">Reference proteome</keyword>
<dbReference type="PANTHER" id="PTHR11669:SF8">
    <property type="entry name" value="DNA POLYMERASE III SUBUNIT DELTA"/>
    <property type="match status" value="1"/>
</dbReference>
<feature type="region of interest" description="Disordered" evidence="1">
    <location>
        <begin position="1"/>
        <end position="20"/>
    </location>
</feature>
<dbReference type="Gene3D" id="3.40.50.300">
    <property type="entry name" value="P-loop containing nucleotide triphosphate hydrolases"/>
    <property type="match status" value="1"/>
</dbReference>
<sequence>MFERTAPEQHDSLPDIPEPAENPLLFGHAEARAMLAAAYRAGKLHHALLFAGPRGTGKATLAFHLANHLLAHPDPAAAPARLEAPDTQAQTFRLLARGAHPGLLHLTRPFDERGKKFKTVITVDEIRRISRFLSMTASHGGYRIVIVDPADDLNTSAANALLKNLEEPPARTLFVLIAHSPGRLLPTIRSRCQTIKLQPLEAATLEDLLHRLDAPLPEDGQERNLLVERAGGSPRSAILLTQFGGLEIAQTLAQAAEGRRFDLAEAYRLAEAVAARDAQVQFDIFNRLVSDRLAEAATQAAEAGDLGRAARLATLWEETSDAVRQTETFNLDRKQHAMGLMRRLHEALGEMPAL</sequence>
<dbReference type="InterPro" id="IPR004622">
    <property type="entry name" value="DNA_pol_HolB"/>
</dbReference>
<dbReference type="EC" id="2.7.7.7" evidence="2"/>
<name>A0ABV6D737_9HYPH</name>
<protein>
    <submittedName>
        <fullName evidence="2">DNA polymerase III subunit delta</fullName>
        <ecNumber evidence="2">2.7.7.7</ecNumber>
    </submittedName>
</protein>
<dbReference type="SUPFAM" id="SSF52540">
    <property type="entry name" value="P-loop containing nucleoside triphosphate hydrolases"/>
    <property type="match status" value="1"/>
</dbReference>
<gene>
    <name evidence="2" type="ORF">ACFFJ2_08525</name>
</gene>
<evidence type="ECO:0000313" key="3">
    <source>
        <dbReference type="Proteomes" id="UP001589755"/>
    </source>
</evidence>
<dbReference type="InterPro" id="IPR027417">
    <property type="entry name" value="P-loop_NTPase"/>
</dbReference>